<accession>H2Y0P2</accession>
<dbReference type="HOGENOM" id="CLU_1744566_0_0_1"/>
<dbReference type="Proteomes" id="UP000008144">
    <property type="component" value="Chromosome 2"/>
</dbReference>
<dbReference type="GeneTree" id="ENSGT00390000006505"/>
<protein>
    <submittedName>
        <fullName evidence="2">Uncharacterized protein</fullName>
    </submittedName>
</protein>
<proteinExistence type="predicted"/>
<sequence>MVCPKFSQVFLTFSTLLFFFSFECIIFTITTAGPGIYAWNFKPTTCKVVTTIFNGNTTCYVDSIAEHGMKRVLPCLQIYVTTQFQVPENVTQRSNRTRRSTSSYFDSSAAMSESENRVKRSSNETMMNTNSTTNASTDATLPLLLFQNEY</sequence>
<feature type="region of interest" description="Disordered" evidence="1">
    <location>
        <begin position="90"/>
        <end position="135"/>
    </location>
</feature>
<feature type="compositionally biased region" description="Polar residues" evidence="1">
    <location>
        <begin position="104"/>
        <end position="113"/>
    </location>
</feature>
<feature type="compositionally biased region" description="Low complexity" evidence="1">
    <location>
        <begin position="123"/>
        <end position="135"/>
    </location>
</feature>
<name>H2Y0P2_CIOIN</name>
<dbReference type="EMBL" id="EAAA01001471">
    <property type="status" value="NOT_ANNOTATED_CDS"/>
    <property type="molecule type" value="Genomic_DNA"/>
</dbReference>
<evidence type="ECO:0000313" key="3">
    <source>
        <dbReference type="Proteomes" id="UP000008144"/>
    </source>
</evidence>
<reference evidence="3" key="1">
    <citation type="journal article" date="2002" name="Science">
        <title>The draft genome of Ciona intestinalis: insights into chordate and vertebrate origins.</title>
        <authorList>
            <person name="Dehal P."/>
            <person name="Satou Y."/>
            <person name="Campbell R.K."/>
            <person name="Chapman J."/>
            <person name="Degnan B."/>
            <person name="De Tomaso A."/>
            <person name="Davidson B."/>
            <person name="Di Gregorio A."/>
            <person name="Gelpke M."/>
            <person name="Goodstein D.M."/>
            <person name="Harafuji N."/>
            <person name="Hastings K.E."/>
            <person name="Ho I."/>
            <person name="Hotta K."/>
            <person name="Huang W."/>
            <person name="Kawashima T."/>
            <person name="Lemaire P."/>
            <person name="Martinez D."/>
            <person name="Meinertzhagen I.A."/>
            <person name="Necula S."/>
            <person name="Nonaka M."/>
            <person name="Putnam N."/>
            <person name="Rash S."/>
            <person name="Saiga H."/>
            <person name="Satake M."/>
            <person name="Terry A."/>
            <person name="Yamada L."/>
            <person name="Wang H.G."/>
            <person name="Awazu S."/>
            <person name="Azumi K."/>
            <person name="Boore J."/>
            <person name="Branno M."/>
            <person name="Chin-Bow S."/>
            <person name="DeSantis R."/>
            <person name="Doyle S."/>
            <person name="Francino P."/>
            <person name="Keys D.N."/>
            <person name="Haga S."/>
            <person name="Hayashi H."/>
            <person name="Hino K."/>
            <person name="Imai K.S."/>
            <person name="Inaba K."/>
            <person name="Kano S."/>
            <person name="Kobayashi K."/>
            <person name="Kobayashi M."/>
            <person name="Lee B.I."/>
            <person name="Makabe K.W."/>
            <person name="Manohar C."/>
            <person name="Matassi G."/>
            <person name="Medina M."/>
            <person name="Mochizuki Y."/>
            <person name="Mount S."/>
            <person name="Morishita T."/>
            <person name="Miura S."/>
            <person name="Nakayama A."/>
            <person name="Nishizaka S."/>
            <person name="Nomoto H."/>
            <person name="Ohta F."/>
            <person name="Oishi K."/>
            <person name="Rigoutsos I."/>
            <person name="Sano M."/>
            <person name="Sasaki A."/>
            <person name="Sasakura Y."/>
            <person name="Shoguchi E."/>
            <person name="Shin-i T."/>
            <person name="Spagnuolo A."/>
            <person name="Stainier D."/>
            <person name="Suzuki M.M."/>
            <person name="Tassy O."/>
            <person name="Takatori N."/>
            <person name="Tokuoka M."/>
            <person name="Yagi K."/>
            <person name="Yoshizaki F."/>
            <person name="Wada S."/>
            <person name="Zhang C."/>
            <person name="Hyatt P.D."/>
            <person name="Larimer F."/>
            <person name="Detter C."/>
            <person name="Doggett N."/>
            <person name="Glavina T."/>
            <person name="Hawkins T."/>
            <person name="Richardson P."/>
            <person name="Lucas S."/>
            <person name="Kohara Y."/>
            <person name="Levine M."/>
            <person name="Satoh N."/>
            <person name="Rokhsar D.S."/>
        </authorList>
    </citation>
    <scope>NUCLEOTIDE SEQUENCE [LARGE SCALE GENOMIC DNA]</scope>
</reference>
<organism evidence="2 3">
    <name type="scientific">Ciona intestinalis</name>
    <name type="common">Transparent sea squirt</name>
    <name type="synonym">Ascidia intestinalis</name>
    <dbReference type="NCBI Taxonomy" id="7719"/>
    <lineage>
        <taxon>Eukaryota</taxon>
        <taxon>Metazoa</taxon>
        <taxon>Chordata</taxon>
        <taxon>Tunicata</taxon>
        <taxon>Ascidiacea</taxon>
        <taxon>Phlebobranchia</taxon>
        <taxon>Cionidae</taxon>
        <taxon>Ciona</taxon>
    </lineage>
</organism>
<evidence type="ECO:0000313" key="2">
    <source>
        <dbReference type="Ensembl" id="ENSCINP00000035476.1"/>
    </source>
</evidence>
<keyword evidence="3" id="KW-1185">Reference proteome</keyword>
<dbReference type="EMBL" id="EAAA01001470">
    <property type="status" value="NOT_ANNOTATED_CDS"/>
    <property type="molecule type" value="Genomic_DNA"/>
</dbReference>
<dbReference type="Ensembl" id="ENSCINT00000033811.1">
    <property type="protein sequence ID" value="ENSCINP00000035476.1"/>
    <property type="gene ID" value="ENSCING00000018901.1"/>
</dbReference>
<dbReference type="AlphaFoldDB" id="H2Y0P2"/>
<evidence type="ECO:0000256" key="1">
    <source>
        <dbReference type="SAM" id="MobiDB-lite"/>
    </source>
</evidence>
<dbReference type="InParanoid" id="H2Y0P2"/>
<reference evidence="2" key="3">
    <citation type="submission" date="2025-08" db="UniProtKB">
        <authorList>
            <consortium name="Ensembl"/>
        </authorList>
    </citation>
    <scope>IDENTIFICATION</scope>
</reference>
<reference evidence="2" key="4">
    <citation type="submission" date="2025-09" db="UniProtKB">
        <authorList>
            <consortium name="Ensembl"/>
        </authorList>
    </citation>
    <scope>IDENTIFICATION</scope>
</reference>
<reference evidence="2" key="2">
    <citation type="journal article" date="2008" name="Genome Biol.">
        <title>Improved genome assembly and evidence-based global gene model set for the chordate Ciona intestinalis: new insight into intron and operon populations.</title>
        <authorList>
            <person name="Satou Y."/>
            <person name="Mineta K."/>
            <person name="Ogasawara M."/>
            <person name="Sasakura Y."/>
            <person name="Shoguchi E."/>
            <person name="Ueno K."/>
            <person name="Yamada L."/>
            <person name="Matsumoto J."/>
            <person name="Wasserscheid J."/>
            <person name="Dewar K."/>
            <person name="Wiley G.B."/>
            <person name="Macmil S.L."/>
            <person name="Roe B.A."/>
            <person name="Zeller R.W."/>
            <person name="Hastings K.E."/>
            <person name="Lemaire P."/>
            <person name="Lindquist E."/>
            <person name="Endo T."/>
            <person name="Hotta K."/>
            <person name="Inaba K."/>
        </authorList>
    </citation>
    <scope>NUCLEOTIDE SEQUENCE [LARGE SCALE GENOMIC DNA]</scope>
    <source>
        <strain evidence="2">wild type</strain>
    </source>
</reference>